<evidence type="ECO:0000259" key="4">
    <source>
        <dbReference type="PROSITE" id="PS52009"/>
    </source>
</evidence>
<dbReference type="Gene3D" id="3.40.630.30">
    <property type="match status" value="1"/>
</dbReference>
<dbReference type="Proteomes" id="UP000695022">
    <property type="component" value="Unplaced"/>
</dbReference>
<keyword evidence="5" id="KW-1185">Reference proteome</keyword>
<dbReference type="RefSeq" id="XP_014662165.1">
    <property type="nucleotide sequence ID" value="XM_014806679.1"/>
</dbReference>
<dbReference type="Gene3D" id="1.20.58.240">
    <property type="entry name" value="STAT, domain 1"/>
    <property type="match status" value="1"/>
</dbReference>
<feature type="region of interest" description="Disordered" evidence="3">
    <location>
        <begin position="498"/>
        <end position="550"/>
    </location>
</feature>
<evidence type="ECO:0000256" key="1">
    <source>
        <dbReference type="ARBA" id="ARBA00022801"/>
    </source>
</evidence>
<dbReference type="Gene3D" id="3.20.20.80">
    <property type="entry name" value="Glycosidases"/>
    <property type="match status" value="1"/>
</dbReference>
<dbReference type="PROSITE" id="PS52009">
    <property type="entry name" value="GH84"/>
    <property type="match status" value="1"/>
</dbReference>
<dbReference type="InterPro" id="IPR017853">
    <property type="entry name" value="GH"/>
</dbReference>
<feature type="region of interest" description="Disordered" evidence="3">
    <location>
        <begin position="308"/>
        <end position="335"/>
    </location>
</feature>
<feature type="domain" description="GH84" evidence="4">
    <location>
        <begin position="20"/>
        <end position="295"/>
    </location>
</feature>
<evidence type="ECO:0000313" key="6">
    <source>
        <dbReference type="RefSeq" id="XP_014662165.1"/>
    </source>
</evidence>
<proteinExistence type="predicted"/>
<dbReference type="InterPro" id="IPR011496">
    <property type="entry name" value="O-GlcNAcase_cat"/>
</dbReference>
<sequence length="945" mass="104566">MSSRPNHCVNNRIHPRTETFLCGVVEGFYGRPWTAEQRKELFKRMHMMGLNTYMYAPKDDYKHRAYWRELYSVEEADLLTSLITAAKDNGVQFVYALSPGLDITFSSAKEVACLKRKLEQVSHFGCRAFALLFDDIEADMCEADKAVFQSFAYAQVSVTNEVFQHLEQPRFLFCPTEYCASRAVPNVPTSEYLNTIGSKLLPGVDILWTGPKVVSRHVSVESIEEITEVMKRPPVIWDNVHANDYDQKRLFLGPYDGRSTDLIPCLNGVLTNPNCEFEMNYVAMHTLAQWSRSNGSKKESVLLSSSPVSSDIKLETEGDEKSDDSSSSASKSSTTYIPRRALRQALKDWLEVITRHEMAGGATLRPAIHIPLVGAPPPPSSRAPSLLPPVAAPEPLGFDECVLPPTVVTEMTLPLPDNPLISCVNTCVTSTPTTNTVTRSALEALAGVAATKRPLPVSGGGADPADTSEPPQAVLMNAVNSLAYEDKIVENVIEPMDCASDGETAPAPPAVGERSDGDVEMRVPPDEAETPTTAPAAPPSGNDDDGEQNDDCLLLEDMEHVVDMFYLPFEHGAFAVSLLEEFHWLKSNSHLVNAATAREAAVAPSAGVQEWRERASAFEAKAKRLSDTFTNLTKIRNRALVYDLYPYMWDMKGVISLLLGFVKWLAFGAGVKESSPYLMDSLSCYTWSTNGYREAFMSGEQEPWVFRGGLQSEFQRMLPIEGANDLFTQAPPTTIDCRVFTIRPYLSSDEDIVYDICVKTCDDGLDGSEMFLDAPRLIGDKFVGGMVTLSPEYSFVVDDDEGPCGYMLAVLDSKEYFAKYEAVWIPEMRAKYPAPNKTDGTSLTPSEEIIMSFYNYKRYLPSNLYNSFPSIVRMSLLPRVSDVSLPKRMMACVLSAVKANGSKGAYCEVSIGDKHVMNMYTGLGFFQVTMLDEYSDEVIALGRPL</sequence>
<dbReference type="PANTHER" id="PTHR13170:SF16">
    <property type="entry name" value="PROTEIN O-GLCNACASE"/>
    <property type="match status" value="1"/>
</dbReference>
<evidence type="ECO:0000256" key="3">
    <source>
        <dbReference type="SAM" id="MobiDB-lite"/>
    </source>
</evidence>
<dbReference type="SUPFAM" id="SSF55729">
    <property type="entry name" value="Acyl-CoA N-acyltransferases (Nat)"/>
    <property type="match status" value="1"/>
</dbReference>
<keyword evidence="1" id="KW-0378">Hydrolase</keyword>
<dbReference type="PANTHER" id="PTHR13170">
    <property type="entry name" value="O-GLCNACASE"/>
    <property type="match status" value="1"/>
</dbReference>
<feature type="compositionally biased region" description="Basic and acidic residues" evidence="3">
    <location>
        <begin position="513"/>
        <end position="525"/>
    </location>
</feature>
<accession>A0ABM1DQE4</accession>
<name>A0ABM1DQE4_PRICU</name>
<evidence type="ECO:0000313" key="5">
    <source>
        <dbReference type="Proteomes" id="UP000695022"/>
    </source>
</evidence>
<gene>
    <name evidence="6" type="primary">LOC106805182</name>
</gene>
<keyword evidence="2" id="KW-0326">Glycosidase</keyword>
<organism evidence="5 6">
    <name type="scientific">Priapulus caudatus</name>
    <name type="common">Priapulid worm</name>
    <dbReference type="NCBI Taxonomy" id="37621"/>
    <lineage>
        <taxon>Eukaryota</taxon>
        <taxon>Metazoa</taxon>
        <taxon>Ecdysozoa</taxon>
        <taxon>Scalidophora</taxon>
        <taxon>Priapulida</taxon>
        <taxon>Priapulimorpha</taxon>
        <taxon>Priapulimorphida</taxon>
        <taxon>Priapulidae</taxon>
        <taxon>Priapulus</taxon>
    </lineage>
</organism>
<protein>
    <submittedName>
        <fullName evidence="6">Protein O-GlcNAcase-like isoform X1</fullName>
    </submittedName>
</protein>
<dbReference type="InterPro" id="IPR051822">
    <property type="entry name" value="Glycosyl_Hydrolase_84"/>
</dbReference>
<dbReference type="Pfam" id="PF07555">
    <property type="entry name" value="NAGidase"/>
    <property type="match status" value="1"/>
</dbReference>
<dbReference type="SUPFAM" id="SSF51445">
    <property type="entry name" value="(Trans)glycosidases"/>
    <property type="match status" value="1"/>
</dbReference>
<reference evidence="6" key="1">
    <citation type="submission" date="2025-08" db="UniProtKB">
        <authorList>
            <consortium name="RefSeq"/>
        </authorList>
    </citation>
    <scope>IDENTIFICATION</scope>
</reference>
<dbReference type="InterPro" id="IPR016181">
    <property type="entry name" value="Acyl_CoA_acyltransferase"/>
</dbReference>
<dbReference type="GeneID" id="106805182"/>
<evidence type="ECO:0000256" key="2">
    <source>
        <dbReference type="ARBA" id="ARBA00023295"/>
    </source>
</evidence>